<evidence type="ECO:0000313" key="4">
    <source>
        <dbReference type="Proteomes" id="UP000466442"/>
    </source>
</evidence>
<dbReference type="SMART" id="SM00595">
    <property type="entry name" value="MADF"/>
    <property type="match status" value="1"/>
</dbReference>
<dbReference type="PANTHER" id="PTHR21505:SF8">
    <property type="entry name" value="DPT-YFP REPRESSOR BY OVEREXPRESSION, ISOFORM D-RELATED"/>
    <property type="match status" value="1"/>
</dbReference>
<accession>A0A8S9Y931</accession>
<feature type="compositionally biased region" description="Polar residues" evidence="1">
    <location>
        <begin position="115"/>
        <end position="128"/>
    </location>
</feature>
<protein>
    <recommendedName>
        <fullName evidence="2">MADF domain-containing protein</fullName>
    </recommendedName>
</protein>
<dbReference type="PANTHER" id="PTHR21505">
    <property type="entry name" value="MADF DOMAIN-CONTAINING PROTEIN-RELATED"/>
    <property type="match status" value="1"/>
</dbReference>
<keyword evidence="4" id="KW-1185">Reference proteome</keyword>
<evidence type="ECO:0000256" key="1">
    <source>
        <dbReference type="SAM" id="MobiDB-lite"/>
    </source>
</evidence>
<dbReference type="AlphaFoldDB" id="A0A8S9Y931"/>
<gene>
    <name evidence="3" type="ORF">GE061_001442</name>
</gene>
<dbReference type="PROSITE" id="PS51029">
    <property type="entry name" value="MADF"/>
    <property type="match status" value="1"/>
</dbReference>
<dbReference type="InterPro" id="IPR006578">
    <property type="entry name" value="MADF-dom"/>
</dbReference>
<reference evidence="3" key="1">
    <citation type="journal article" date="2021" name="Mol. Ecol. Resour.">
        <title>Apolygus lucorum genome provides insights into omnivorousness and mesophyll feeding.</title>
        <authorList>
            <person name="Liu Y."/>
            <person name="Liu H."/>
            <person name="Wang H."/>
            <person name="Huang T."/>
            <person name="Liu B."/>
            <person name="Yang B."/>
            <person name="Yin L."/>
            <person name="Li B."/>
            <person name="Zhang Y."/>
            <person name="Zhang S."/>
            <person name="Jiang F."/>
            <person name="Zhang X."/>
            <person name="Ren Y."/>
            <person name="Wang B."/>
            <person name="Wang S."/>
            <person name="Lu Y."/>
            <person name="Wu K."/>
            <person name="Fan W."/>
            <person name="Wang G."/>
        </authorList>
    </citation>
    <scope>NUCLEOTIDE SEQUENCE</scope>
    <source>
        <strain evidence="3">12Hb</strain>
    </source>
</reference>
<dbReference type="Pfam" id="PF10545">
    <property type="entry name" value="MADF_DNA_bdg"/>
    <property type="match status" value="1"/>
</dbReference>
<organism evidence="3 4">
    <name type="scientific">Apolygus lucorum</name>
    <name type="common">Small green plant bug</name>
    <name type="synonym">Lygocoris lucorum</name>
    <dbReference type="NCBI Taxonomy" id="248454"/>
    <lineage>
        <taxon>Eukaryota</taxon>
        <taxon>Metazoa</taxon>
        <taxon>Ecdysozoa</taxon>
        <taxon>Arthropoda</taxon>
        <taxon>Hexapoda</taxon>
        <taxon>Insecta</taxon>
        <taxon>Pterygota</taxon>
        <taxon>Neoptera</taxon>
        <taxon>Paraneoptera</taxon>
        <taxon>Hemiptera</taxon>
        <taxon>Heteroptera</taxon>
        <taxon>Panheteroptera</taxon>
        <taxon>Cimicomorpha</taxon>
        <taxon>Miridae</taxon>
        <taxon>Mirini</taxon>
        <taxon>Apolygus</taxon>
    </lineage>
</organism>
<evidence type="ECO:0000313" key="3">
    <source>
        <dbReference type="EMBL" id="KAF6217089.1"/>
    </source>
</evidence>
<evidence type="ECO:0000259" key="2">
    <source>
        <dbReference type="PROSITE" id="PS51029"/>
    </source>
</evidence>
<feature type="domain" description="MADF" evidence="2">
    <location>
        <begin position="13"/>
        <end position="111"/>
    </location>
</feature>
<name>A0A8S9Y931_APOLU</name>
<dbReference type="Proteomes" id="UP000466442">
    <property type="component" value="Linkage Group LG1"/>
</dbReference>
<dbReference type="OrthoDB" id="6629425at2759"/>
<feature type="region of interest" description="Disordered" evidence="1">
    <location>
        <begin position="114"/>
        <end position="161"/>
    </location>
</feature>
<comment type="caution">
    <text evidence="3">The sequence shown here is derived from an EMBL/GenBank/DDBJ whole genome shotgun (WGS) entry which is preliminary data.</text>
</comment>
<sequence>MDIRHTTKEFMTEFISIYREHPALWKTKSKEYVNRNLKNVGYDALIELYKKVDPDADRDLVSKKIQSLRGSFRKELKKFEKYRKSGAGLDEQYVPSLWYFDLLMFTRDQELPTDSIDNLSDSQLQSTPELCDGDNIDRMSQPRASDVEVDDPQADQNTSRD</sequence>
<proteinExistence type="predicted"/>
<dbReference type="EMBL" id="WIXP02000001">
    <property type="protein sequence ID" value="KAF6217089.1"/>
    <property type="molecule type" value="Genomic_DNA"/>
</dbReference>